<name>A0AA46K851_SERMA</name>
<dbReference type="RefSeq" id="WP_141971414.1">
    <property type="nucleotide sequence ID" value="NZ_VFMJ01000001.1"/>
</dbReference>
<reference evidence="3 4" key="2">
    <citation type="submission" date="2019-07" db="EMBL/GenBank/DDBJ databases">
        <title>Investigation of anaerobic lignin degradation for improved lignocellulosic biofuels.</title>
        <authorList>
            <person name="Deangelis K.PhD."/>
        </authorList>
    </citation>
    <scope>NUCLEOTIDE SEQUENCE [LARGE SCALE GENOMIC DNA]</scope>
    <source>
        <strain evidence="3 4">106R</strain>
    </source>
</reference>
<feature type="transmembrane region" description="Helical" evidence="2">
    <location>
        <begin position="82"/>
        <end position="105"/>
    </location>
</feature>
<accession>A0AA46K851</accession>
<dbReference type="EMBL" id="VFMJ01000001">
    <property type="protein sequence ID" value="TQI86469.1"/>
    <property type="molecule type" value="Genomic_DNA"/>
</dbReference>
<keyword evidence="2" id="KW-0812">Transmembrane</keyword>
<evidence type="ECO:0000256" key="1">
    <source>
        <dbReference type="ARBA" id="ARBA00023025"/>
    </source>
</evidence>
<feature type="transmembrane region" description="Helical" evidence="2">
    <location>
        <begin position="6"/>
        <end position="26"/>
    </location>
</feature>
<dbReference type="AlphaFoldDB" id="A0AA46K851"/>
<evidence type="ECO:0000256" key="2">
    <source>
        <dbReference type="SAM" id="Phobius"/>
    </source>
</evidence>
<dbReference type="Proteomes" id="UP000320710">
    <property type="component" value="Unassembled WGS sequence"/>
</dbReference>
<comment type="caution">
    <text evidence="3">The sequence shown here is derived from an EMBL/GenBank/DDBJ whole genome shotgun (WGS) entry which is preliminary data.</text>
</comment>
<evidence type="ECO:0000313" key="4">
    <source>
        <dbReference type="Proteomes" id="UP000320710"/>
    </source>
</evidence>
<gene>
    <name evidence="3" type="ORF">FHU12_4094</name>
</gene>
<keyword evidence="1" id="KW-0079">Bacteriocin immunity</keyword>
<dbReference type="GO" id="GO:0030153">
    <property type="term" value="P:bacteriocin immunity"/>
    <property type="evidence" value="ECO:0007669"/>
    <property type="project" value="UniProtKB-KW"/>
</dbReference>
<proteinExistence type="predicted"/>
<keyword evidence="2" id="KW-1133">Transmembrane helix</keyword>
<organism evidence="3 4">
    <name type="scientific">Serratia marcescens</name>
    <dbReference type="NCBI Taxonomy" id="615"/>
    <lineage>
        <taxon>Bacteria</taxon>
        <taxon>Pseudomonadati</taxon>
        <taxon>Pseudomonadota</taxon>
        <taxon>Gammaproteobacteria</taxon>
        <taxon>Enterobacterales</taxon>
        <taxon>Yersiniaceae</taxon>
        <taxon>Serratia</taxon>
    </lineage>
</organism>
<keyword evidence="2" id="KW-0472">Membrane</keyword>
<evidence type="ECO:0000313" key="3">
    <source>
        <dbReference type="EMBL" id="TQI86469.1"/>
    </source>
</evidence>
<reference evidence="3 4" key="1">
    <citation type="submission" date="2019-06" db="EMBL/GenBank/DDBJ databases">
        <authorList>
            <person name="Deangelis K."/>
            <person name="Huntemann M."/>
            <person name="Clum A."/>
            <person name="Pillay M."/>
            <person name="Palaniappan K."/>
            <person name="Varghese N."/>
            <person name="Mikhailova N."/>
            <person name="Stamatis D."/>
            <person name="Reddy T."/>
            <person name="Daum C."/>
            <person name="Shapiro N."/>
            <person name="Ivanova N."/>
            <person name="Kyrpides N."/>
            <person name="Woyke T."/>
        </authorList>
    </citation>
    <scope>NUCLEOTIDE SEQUENCE [LARGE SCALE GENOMIC DNA]</scope>
    <source>
        <strain evidence="3 4">106R</strain>
    </source>
</reference>
<protein>
    <submittedName>
        <fullName evidence="3">Colicin E1 (Microcin) immunity protein</fullName>
    </submittedName>
</protein>
<dbReference type="Pfam" id="PF03526">
    <property type="entry name" value="Microcin"/>
    <property type="match status" value="1"/>
</dbReference>
<dbReference type="GO" id="GO:0015643">
    <property type="term" value="F:toxic substance binding"/>
    <property type="evidence" value="ECO:0007669"/>
    <property type="project" value="InterPro"/>
</dbReference>
<dbReference type="InterPro" id="IPR003061">
    <property type="entry name" value="Microcin"/>
</dbReference>
<sequence>MNKKYYIRNMPFGCFMFLCFFYLSWGDEFNYKYILLSVSIFGLVFYPVSKWIVESFILTFTTKEFWNRGLFMDTPGKMGGLAIYYGTVFLLSMPIITIFVFVIFMKRLLSK</sequence>
<feature type="transmembrane region" description="Helical" evidence="2">
    <location>
        <begin position="33"/>
        <end position="53"/>
    </location>
</feature>